<protein>
    <submittedName>
        <fullName evidence="1">Uncharacterized protein</fullName>
    </submittedName>
</protein>
<gene>
    <name evidence="1" type="ORF">EJB05_16894</name>
</gene>
<dbReference type="Gramene" id="TVU35028">
    <property type="protein sequence ID" value="TVU35028"/>
    <property type="gene ID" value="EJB05_16894"/>
</dbReference>
<comment type="caution">
    <text evidence="1">The sequence shown here is derived from an EMBL/GenBank/DDBJ whole genome shotgun (WGS) entry which is preliminary data.</text>
</comment>
<proteinExistence type="predicted"/>
<dbReference type="AlphaFoldDB" id="A0A5J9VH36"/>
<organism evidence="1 2">
    <name type="scientific">Eragrostis curvula</name>
    <name type="common">weeping love grass</name>
    <dbReference type="NCBI Taxonomy" id="38414"/>
    <lineage>
        <taxon>Eukaryota</taxon>
        <taxon>Viridiplantae</taxon>
        <taxon>Streptophyta</taxon>
        <taxon>Embryophyta</taxon>
        <taxon>Tracheophyta</taxon>
        <taxon>Spermatophyta</taxon>
        <taxon>Magnoliopsida</taxon>
        <taxon>Liliopsida</taxon>
        <taxon>Poales</taxon>
        <taxon>Poaceae</taxon>
        <taxon>PACMAD clade</taxon>
        <taxon>Chloridoideae</taxon>
        <taxon>Eragrostideae</taxon>
        <taxon>Eragrostidinae</taxon>
        <taxon>Eragrostis</taxon>
    </lineage>
</organism>
<reference evidence="1 2" key="1">
    <citation type="journal article" date="2019" name="Sci. Rep.">
        <title>A high-quality genome of Eragrostis curvula grass provides insights into Poaceae evolution and supports new strategies to enhance forage quality.</title>
        <authorList>
            <person name="Carballo J."/>
            <person name="Santos B.A.C.M."/>
            <person name="Zappacosta D."/>
            <person name="Garbus I."/>
            <person name="Selva J.P."/>
            <person name="Gallo C.A."/>
            <person name="Diaz A."/>
            <person name="Albertini E."/>
            <person name="Caccamo M."/>
            <person name="Echenique V."/>
        </authorList>
    </citation>
    <scope>NUCLEOTIDE SEQUENCE [LARGE SCALE GENOMIC DNA]</scope>
    <source>
        <strain evidence="2">cv. Victoria</strain>
        <tissue evidence="1">Leaf</tissue>
    </source>
</reference>
<sequence>MLVQWAGGIEESKFSFVKDGGNNNVAFVELVECTLLVSCILKLDLRASCLKTQHWLTGKDHGLLCHHVLQQQYYALFLKFRTGNRNLTVLPWLVVRATITAAVN</sequence>
<dbReference type="EMBL" id="RWGY01000009">
    <property type="protein sequence ID" value="TVU35028.1"/>
    <property type="molecule type" value="Genomic_DNA"/>
</dbReference>
<accession>A0A5J9VH36</accession>
<evidence type="ECO:0000313" key="1">
    <source>
        <dbReference type="EMBL" id="TVU35028.1"/>
    </source>
</evidence>
<keyword evidence="2" id="KW-1185">Reference proteome</keyword>
<dbReference type="Proteomes" id="UP000324897">
    <property type="component" value="Unassembled WGS sequence"/>
</dbReference>
<name>A0A5J9VH36_9POAL</name>
<evidence type="ECO:0000313" key="2">
    <source>
        <dbReference type="Proteomes" id="UP000324897"/>
    </source>
</evidence>
<feature type="non-terminal residue" evidence="1">
    <location>
        <position position="1"/>
    </location>
</feature>